<dbReference type="Gene3D" id="4.10.640.40">
    <property type="entry name" value="Cytoplasmic polyadenylation element-binding protein, ZZ domain"/>
    <property type="match status" value="1"/>
</dbReference>
<dbReference type="InterPro" id="IPR000504">
    <property type="entry name" value="RRM_dom"/>
</dbReference>
<evidence type="ECO:0000256" key="8">
    <source>
        <dbReference type="ARBA" id="ARBA00022845"/>
    </source>
</evidence>
<dbReference type="SUPFAM" id="SSF54928">
    <property type="entry name" value="RNA-binding domain, RBD"/>
    <property type="match status" value="1"/>
</dbReference>
<comment type="subcellular location">
    <subcellularLocation>
        <location evidence="1">Cytoplasm</location>
    </subcellularLocation>
</comment>
<dbReference type="InterPro" id="IPR032292">
    <property type="entry name" value="CEBP1_N"/>
</dbReference>
<reference evidence="14" key="1">
    <citation type="submission" date="2025-08" db="UniProtKB">
        <authorList>
            <consortium name="RefSeq"/>
        </authorList>
    </citation>
    <scope>IDENTIFICATION</scope>
</reference>
<dbReference type="Pfam" id="PF16368">
    <property type="entry name" value="CEBP1_N"/>
    <property type="match status" value="1"/>
</dbReference>
<keyword evidence="5" id="KW-0479">Metal-binding</keyword>
<dbReference type="PROSITE" id="PS50102">
    <property type="entry name" value="RRM"/>
    <property type="match status" value="2"/>
</dbReference>
<dbReference type="Pfam" id="PF16367">
    <property type="entry name" value="RRM_7"/>
    <property type="match status" value="1"/>
</dbReference>
<dbReference type="GeneID" id="102388221"/>
<evidence type="ECO:0000259" key="12">
    <source>
        <dbReference type="PROSITE" id="PS50102"/>
    </source>
</evidence>
<dbReference type="InterPro" id="IPR034819">
    <property type="entry name" value="CPEB"/>
</dbReference>
<dbReference type="GO" id="GO:0046872">
    <property type="term" value="F:metal ion binding"/>
    <property type="evidence" value="ECO:0007669"/>
    <property type="project" value="UniProtKB-KW"/>
</dbReference>
<evidence type="ECO:0000256" key="6">
    <source>
        <dbReference type="ARBA" id="ARBA00022737"/>
    </source>
</evidence>
<evidence type="ECO:0000256" key="10">
    <source>
        <dbReference type="PROSITE-ProRule" id="PRU00176"/>
    </source>
</evidence>
<evidence type="ECO:0000256" key="7">
    <source>
        <dbReference type="ARBA" id="ARBA00022833"/>
    </source>
</evidence>
<dbReference type="PANTHER" id="PTHR12566">
    <property type="entry name" value="CYTOPLASMIC POLYADENYLATION ELEMENT BINDING PROTEIN CPEB"/>
    <property type="match status" value="1"/>
</dbReference>
<feature type="domain" description="RRM" evidence="12">
    <location>
        <begin position="414"/>
        <end position="495"/>
    </location>
</feature>
<evidence type="ECO:0000256" key="9">
    <source>
        <dbReference type="ARBA" id="ARBA00022884"/>
    </source>
</evidence>
<dbReference type="FunFam" id="3.30.70.330:FF:000054">
    <property type="entry name" value="Cytoplasmic polyadenylation element-binding protein 1"/>
    <property type="match status" value="1"/>
</dbReference>
<keyword evidence="13" id="KW-1185">Reference proteome</keyword>
<comment type="similarity">
    <text evidence="2">Belongs to the RRM CPEB family.</text>
</comment>
<dbReference type="SMART" id="SM00360">
    <property type="entry name" value="RRM"/>
    <property type="match status" value="2"/>
</dbReference>
<dbReference type="FunFam" id="4.10.640.40:FF:000002">
    <property type="entry name" value="Putative Cytoplasmic polyadenylation element-binding protein 1"/>
    <property type="match status" value="1"/>
</dbReference>
<dbReference type="Proteomes" id="UP000189705">
    <property type="component" value="Unplaced"/>
</dbReference>
<dbReference type="GO" id="GO:0000900">
    <property type="term" value="F:mRNA regulatory element binding translation repressor activity"/>
    <property type="evidence" value="ECO:0007669"/>
    <property type="project" value="TreeGrafter"/>
</dbReference>
<dbReference type="Pfam" id="PF16366">
    <property type="entry name" value="CEBP_ZZ"/>
    <property type="match status" value="1"/>
</dbReference>
<evidence type="ECO:0000313" key="13">
    <source>
        <dbReference type="Proteomes" id="UP000189705"/>
    </source>
</evidence>
<dbReference type="InterPro" id="IPR034977">
    <property type="entry name" value="CPEB1_RRM1"/>
</dbReference>
<proteinExistence type="inferred from homology"/>
<dbReference type="InterPro" id="IPR032296">
    <property type="entry name" value="CEBP_ZZ"/>
</dbReference>
<feature type="region of interest" description="Disordered" evidence="11">
    <location>
        <begin position="146"/>
        <end position="183"/>
    </location>
</feature>
<dbReference type="RefSeq" id="XP_025047828.1">
    <property type="nucleotide sequence ID" value="XM_025192043.1"/>
</dbReference>
<dbReference type="FunFam" id="3.30.70.330:FF:000086">
    <property type="entry name" value="Putative Cytoplasmic polyadenylation element-binding protein 1"/>
    <property type="match status" value="1"/>
</dbReference>
<keyword evidence="9 10" id="KW-0694">RNA-binding</keyword>
<dbReference type="GO" id="GO:0005634">
    <property type="term" value="C:nucleus"/>
    <property type="evidence" value="ECO:0007669"/>
    <property type="project" value="TreeGrafter"/>
</dbReference>
<evidence type="ECO:0000256" key="2">
    <source>
        <dbReference type="ARBA" id="ARBA00010347"/>
    </source>
</evidence>
<evidence type="ECO:0000256" key="3">
    <source>
        <dbReference type="ARBA" id="ARBA00022490"/>
    </source>
</evidence>
<dbReference type="GO" id="GO:2000766">
    <property type="term" value="P:negative regulation of cytoplasmic translation"/>
    <property type="evidence" value="ECO:0007669"/>
    <property type="project" value="TreeGrafter"/>
</dbReference>
<evidence type="ECO:0000313" key="14">
    <source>
        <dbReference type="RefSeq" id="XP_025047828.1"/>
    </source>
</evidence>
<dbReference type="AlphaFoldDB" id="A0A3Q0FQ77"/>
<dbReference type="GO" id="GO:0008135">
    <property type="term" value="F:translation factor activity, RNA binding"/>
    <property type="evidence" value="ECO:0007669"/>
    <property type="project" value="TreeGrafter"/>
</dbReference>
<dbReference type="GO" id="GO:0005737">
    <property type="term" value="C:cytoplasm"/>
    <property type="evidence" value="ECO:0007669"/>
    <property type="project" value="UniProtKB-SubCell"/>
</dbReference>
<dbReference type="CDD" id="cd19757">
    <property type="entry name" value="Bbox1"/>
    <property type="match status" value="1"/>
</dbReference>
<dbReference type="CDD" id="cd12723">
    <property type="entry name" value="RRM1_CPEB1"/>
    <property type="match status" value="1"/>
</dbReference>
<accession>A0A3Q0FQ77</accession>
<gene>
    <name evidence="14" type="primary">CPEB1</name>
</gene>
<keyword evidence="8" id="KW-0810">Translation regulation</keyword>
<dbReference type="GO" id="GO:0003730">
    <property type="term" value="F:mRNA 3'-UTR binding"/>
    <property type="evidence" value="ECO:0007669"/>
    <property type="project" value="InterPro"/>
</dbReference>
<evidence type="ECO:0000256" key="1">
    <source>
        <dbReference type="ARBA" id="ARBA00004496"/>
    </source>
</evidence>
<dbReference type="InterPro" id="IPR035979">
    <property type="entry name" value="RBD_domain_sf"/>
</dbReference>
<evidence type="ECO:0000256" key="11">
    <source>
        <dbReference type="SAM" id="MobiDB-lite"/>
    </source>
</evidence>
<dbReference type="InterPro" id="IPR012677">
    <property type="entry name" value="Nucleotide-bd_a/b_plait_sf"/>
</dbReference>
<dbReference type="GO" id="GO:0043005">
    <property type="term" value="C:neuron projection"/>
    <property type="evidence" value="ECO:0007669"/>
    <property type="project" value="TreeGrafter"/>
</dbReference>
<dbReference type="KEGG" id="asn:102388221"/>
<keyword evidence="3" id="KW-0963">Cytoplasm</keyword>
<evidence type="ECO:0000256" key="5">
    <source>
        <dbReference type="ARBA" id="ARBA00022723"/>
    </source>
</evidence>
<evidence type="ECO:0000256" key="4">
    <source>
        <dbReference type="ARBA" id="ARBA00022664"/>
    </source>
</evidence>
<dbReference type="CTD" id="64506"/>
<dbReference type="PANTHER" id="PTHR12566:SF9">
    <property type="entry name" value="CYTOPLASMIC POLYADENYLATION ELEMENT-BINDING PROTEIN 1"/>
    <property type="match status" value="1"/>
</dbReference>
<keyword evidence="7" id="KW-0862">Zinc</keyword>
<dbReference type="GO" id="GO:0006397">
    <property type="term" value="P:mRNA processing"/>
    <property type="evidence" value="ECO:0007669"/>
    <property type="project" value="UniProtKB-KW"/>
</dbReference>
<organism evidence="13 14">
    <name type="scientific">Alligator sinensis</name>
    <name type="common">Chinese alligator</name>
    <dbReference type="NCBI Taxonomy" id="38654"/>
    <lineage>
        <taxon>Eukaryota</taxon>
        <taxon>Metazoa</taxon>
        <taxon>Chordata</taxon>
        <taxon>Craniata</taxon>
        <taxon>Vertebrata</taxon>
        <taxon>Euteleostomi</taxon>
        <taxon>Archelosauria</taxon>
        <taxon>Archosauria</taxon>
        <taxon>Crocodylia</taxon>
        <taxon>Alligatoridae</taxon>
        <taxon>Alligatorinae</taxon>
        <taxon>Alligator</taxon>
    </lineage>
</organism>
<sequence length="550" mass="61130">MLDNSLDFSGVCTTPITKGKRDLLSGDFFARCLKTWQQKLLDYCNWHGLVFTLNFPDSEEAVASRMLFPTSTQESSRGLPDTNDLCLGLQSLNLTGWDRPWSTQDSDTAAQTSTQSVLSMLSNPLGNVLGKPPLSFLPLDPIGSDLTEKFPTQTPRSSRMDSRSLLDSRSSSPSDSDTSGFSSGSDHLSDLISSLRISPPLPFLPLSGVSRDPLKMGVGSRLDQDQAALAAVTSSPASASKRWPGASVWPSWDLLDSPEDPFSIEREARLHRQAAAVNEATCTWSGQLPPRNYKNPIYSCKVFLGGVPWDITEAGLINTFRVFGSLSVEWPGKDGKHPRCPPKGYVYLVFELEKSVRALLQACSQDLLSPDGLSEYYFKMSSRRMRCKEVQVIPWVLADSNFVRSPSQRLDPGKTVFVGALHGMLNAEALAAIMNDLFGGVVYAGIDTDKHKYPIGSGRVTFNNQRSYLKAVSAAFVEIKTTKFTKKVQIDPYLEDSMCQVCSSQPGPFFCRDQVCFKYFCRSCWHWQHSMEVLRHHRPLMRNQKNRDSS</sequence>
<dbReference type="CDD" id="cd12725">
    <property type="entry name" value="RRM2_CPEB1"/>
    <property type="match status" value="1"/>
</dbReference>
<name>A0A3Q0FQ77_ALLSI</name>
<dbReference type="Gene3D" id="3.30.70.330">
    <property type="match status" value="2"/>
</dbReference>
<dbReference type="InterPro" id="IPR038446">
    <property type="entry name" value="CEBP_ZZ_sf"/>
</dbReference>
<keyword evidence="4" id="KW-0507">mRNA processing</keyword>
<feature type="compositionally biased region" description="Low complexity" evidence="11">
    <location>
        <begin position="167"/>
        <end position="183"/>
    </location>
</feature>
<dbReference type="GO" id="GO:0043022">
    <property type="term" value="F:ribosome binding"/>
    <property type="evidence" value="ECO:0007669"/>
    <property type="project" value="TreeGrafter"/>
</dbReference>
<keyword evidence="6" id="KW-0677">Repeat</keyword>
<protein>
    <submittedName>
        <fullName evidence="14">Cytoplasmic polyadenylation element-binding protein 1 isoform X1</fullName>
    </submittedName>
</protein>
<feature type="domain" description="RRM" evidence="12">
    <location>
        <begin position="300"/>
        <end position="392"/>
    </location>
</feature>
<dbReference type="GO" id="GO:0045202">
    <property type="term" value="C:synapse"/>
    <property type="evidence" value="ECO:0007669"/>
    <property type="project" value="TreeGrafter"/>
</dbReference>